<accession>A0ACA9PX51</accession>
<keyword evidence="2" id="KW-1185">Reference proteome</keyword>
<sequence>GSIKGIFTVFKYLYINKTSSGTVHIIMEYLEFANDITPLKITGVVVNSDGTSRQFDLVDSDISKVLLMSLDEVREYIYQKGLALIGRQSTNFLNAFENKIPLAREFVCELKDILIPTNEDAQDGSYSFYLEKDLRMPSFPEIVERLHIDKGCKKDEDDNIVSVNESAFRIRKPHMMDEDLEPTDEYIDAVRNALNHSEDNQKQQEALTRVGKKFGFFWSKEVKLGGKLYVNGQDNDLNGLESENWQIIERNELLSLYNLLPQELILKIKKTNSETSTFRGVKIFTSVIVMNAAKPYRNVFGIRVDYLDDDNPYIV</sequence>
<proteinExistence type="predicted"/>
<gene>
    <name evidence="1" type="ORF">DHETER_LOCUS13145</name>
</gene>
<feature type="non-terminal residue" evidence="1">
    <location>
        <position position="315"/>
    </location>
</feature>
<dbReference type="Proteomes" id="UP000789702">
    <property type="component" value="Unassembled WGS sequence"/>
</dbReference>
<reference evidence="1" key="1">
    <citation type="submission" date="2021-06" db="EMBL/GenBank/DDBJ databases">
        <authorList>
            <person name="Kallberg Y."/>
            <person name="Tangrot J."/>
            <person name="Rosling A."/>
        </authorList>
    </citation>
    <scope>NUCLEOTIDE SEQUENCE</scope>
    <source>
        <strain evidence="1">IL203A</strain>
    </source>
</reference>
<feature type="non-terminal residue" evidence="1">
    <location>
        <position position="1"/>
    </location>
</feature>
<organism evidence="1 2">
    <name type="scientific">Dentiscutata heterogama</name>
    <dbReference type="NCBI Taxonomy" id="1316150"/>
    <lineage>
        <taxon>Eukaryota</taxon>
        <taxon>Fungi</taxon>
        <taxon>Fungi incertae sedis</taxon>
        <taxon>Mucoromycota</taxon>
        <taxon>Glomeromycotina</taxon>
        <taxon>Glomeromycetes</taxon>
        <taxon>Diversisporales</taxon>
        <taxon>Gigasporaceae</taxon>
        <taxon>Dentiscutata</taxon>
    </lineage>
</organism>
<evidence type="ECO:0000313" key="1">
    <source>
        <dbReference type="EMBL" id="CAG8726180.1"/>
    </source>
</evidence>
<comment type="caution">
    <text evidence="1">The sequence shown here is derived from an EMBL/GenBank/DDBJ whole genome shotgun (WGS) entry which is preliminary data.</text>
</comment>
<name>A0ACA9PX51_9GLOM</name>
<evidence type="ECO:0000313" key="2">
    <source>
        <dbReference type="Proteomes" id="UP000789702"/>
    </source>
</evidence>
<protein>
    <submittedName>
        <fullName evidence="1">5055_t:CDS:1</fullName>
    </submittedName>
</protein>
<dbReference type="EMBL" id="CAJVPU010034770">
    <property type="protein sequence ID" value="CAG8726180.1"/>
    <property type="molecule type" value="Genomic_DNA"/>
</dbReference>